<name>A0A1M6F5S9_9FLAO</name>
<organism evidence="1 2">
    <name type="scientific">Aquimarina spongiae</name>
    <dbReference type="NCBI Taxonomy" id="570521"/>
    <lineage>
        <taxon>Bacteria</taxon>
        <taxon>Pseudomonadati</taxon>
        <taxon>Bacteroidota</taxon>
        <taxon>Flavobacteriia</taxon>
        <taxon>Flavobacteriales</taxon>
        <taxon>Flavobacteriaceae</taxon>
        <taxon>Aquimarina</taxon>
    </lineage>
</organism>
<dbReference type="AlphaFoldDB" id="A0A1M6F5S9"/>
<dbReference type="STRING" id="570521.SAMN04488508_104105"/>
<gene>
    <name evidence="1" type="ORF">SAMN04488508_104105</name>
</gene>
<protein>
    <submittedName>
        <fullName evidence="1">Uncharacterized protein</fullName>
    </submittedName>
</protein>
<keyword evidence="2" id="KW-1185">Reference proteome</keyword>
<accession>A0A1M6F5S9</accession>
<evidence type="ECO:0000313" key="2">
    <source>
        <dbReference type="Proteomes" id="UP000184432"/>
    </source>
</evidence>
<sequence length="57" mass="6810">MNFDIDFMNFDISHLFSNKYHIYICPLSANKLIFKIKTNEKSILFFTNLCTFGFHIL</sequence>
<dbReference type="EMBL" id="FQYP01000004">
    <property type="protein sequence ID" value="SHI93012.1"/>
    <property type="molecule type" value="Genomic_DNA"/>
</dbReference>
<reference evidence="2" key="1">
    <citation type="submission" date="2016-11" db="EMBL/GenBank/DDBJ databases">
        <authorList>
            <person name="Varghese N."/>
            <person name="Submissions S."/>
        </authorList>
    </citation>
    <scope>NUCLEOTIDE SEQUENCE [LARGE SCALE GENOMIC DNA]</scope>
    <source>
        <strain evidence="2">DSM 22623</strain>
    </source>
</reference>
<proteinExistence type="predicted"/>
<dbReference type="Proteomes" id="UP000184432">
    <property type="component" value="Unassembled WGS sequence"/>
</dbReference>
<evidence type="ECO:0000313" key="1">
    <source>
        <dbReference type="EMBL" id="SHI93012.1"/>
    </source>
</evidence>